<feature type="compositionally biased region" description="Low complexity" evidence="2">
    <location>
        <begin position="27"/>
        <end position="38"/>
    </location>
</feature>
<dbReference type="KEGG" id="xoo:XOO3797"/>
<keyword evidence="4" id="KW-0645">Protease</keyword>
<dbReference type="InterPro" id="IPR029058">
    <property type="entry name" value="AB_hydrolase_fold"/>
</dbReference>
<dbReference type="HOGENOM" id="CLU_1488463_0_0_6"/>
<reference evidence="4 5" key="1">
    <citation type="journal article" date="2005" name="Nucleic Acids Res.">
        <title>The genome sequence of Xanthomonas oryzae pathovar oryzae KACC10331, the bacterial blight pathogen of rice.</title>
        <authorList>
            <person name="Lee B.M."/>
            <person name="Park Y.J."/>
            <person name="Park D.S."/>
            <person name="Kang H.W."/>
            <person name="Kim J.G."/>
            <person name="Song E.S."/>
            <person name="Park I.C."/>
            <person name="Yoon U.H."/>
            <person name="Hahn J.H."/>
            <person name="Koo B.S."/>
            <person name="Lee G.B."/>
            <person name="Kim H."/>
            <person name="Park H.S."/>
            <person name="Yoon K.O."/>
            <person name="Kim J.H."/>
            <person name="Jung C.H."/>
            <person name="Koh N.H."/>
            <person name="Seo J.S."/>
            <person name="Go S.J."/>
        </authorList>
    </citation>
    <scope>NUCLEOTIDE SEQUENCE [LARGE SCALE GENOMIC DNA]</scope>
    <source>
        <strain evidence="5">KACC10331 / KXO85</strain>
    </source>
</reference>
<evidence type="ECO:0000256" key="2">
    <source>
        <dbReference type="SAM" id="MobiDB-lite"/>
    </source>
</evidence>
<name>Q5GW70_XANOR</name>
<evidence type="ECO:0000313" key="4">
    <source>
        <dbReference type="EMBL" id="AAW77051.1"/>
    </source>
</evidence>
<dbReference type="MEROPS" id="S09.021"/>
<keyword evidence="4" id="KW-0031">Aminopeptidase</keyword>
<dbReference type="PANTHER" id="PTHR42776:SF28">
    <property type="entry name" value="GLUTAMYL ENDOPEPTIDASE, CHLOROPLASTIC-RELATED"/>
    <property type="match status" value="1"/>
</dbReference>
<keyword evidence="5" id="KW-1185">Reference proteome</keyword>
<dbReference type="GO" id="GO:0004177">
    <property type="term" value="F:aminopeptidase activity"/>
    <property type="evidence" value="ECO:0007669"/>
    <property type="project" value="UniProtKB-KW"/>
</dbReference>
<dbReference type="SUPFAM" id="SSF53474">
    <property type="entry name" value="alpha/beta-Hydrolases"/>
    <property type="match status" value="1"/>
</dbReference>
<feature type="compositionally biased region" description="Polar residues" evidence="2">
    <location>
        <begin position="1"/>
        <end position="10"/>
    </location>
</feature>
<dbReference type="Proteomes" id="UP000006735">
    <property type="component" value="Chromosome"/>
</dbReference>
<keyword evidence="1" id="KW-0378">Hydrolase</keyword>
<accession>Q5GW70</accession>
<dbReference type="Gene3D" id="3.40.50.1820">
    <property type="entry name" value="alpha/beta hydrolase"/>
    <property type="match status" value="1"/>
</dbReference>
<dbReference type="AlphaFoldDB" id="Q5GW70"/>
<evidence type="ECO:0000259" key="3">
    <source>
        <dbReference type="Pfam" id="PF00326"/>
    </source>
</evidence>
<evidence type="ECO:0000256" key="1">
    <source>
        <dbReference type="ARBA" id="ARBA00022801"/>
    </source>
</evidence>
<dbReference type="GO" id="GO:0004252">
    <property type="term" value="F:serine-type endopeptidase activity"/>
    <property type="evidence" value="ECO:0007669"/>
    <property type="project" value="TreeGrafter"/>
</dbReference>
<organism evidence="4 5">
    <name type="scientific">Xanthomonas oryzae pv. oryzae (strain KACC10331 / KXO85)</name>
    <dbReference type="NCBI Taxonomy" id="291331"/>
    <lineage>
        <taxon>Bacteria</taxon>
        <taxon>Pseudomonadati</taxon>
        <taxon>Pseudomonadota</taxon>
        <taxon>Gammaproteobacteria</taxon>
        <taxon>Lysobacterales</taxon>
        <taxon>Lysobacteraceae</taxon>
        <taxon>Xanthomonas</taxon>
    </lineage>
</organism>
<feature type="region of interest" description="Disordered" evidence="2">
    <location>
        <begin position="1"/>
        <end position="78"/>
    </location>
</feature>
<gene>
    <name evidence="4" type="primary">DAP2</name>
    <name evidence="4" type="ordered locus">XOO3797</name>
</gene>
<dbReference type="STRING" id="291331.XOO3797"/>
<protein>
    <submittedName>
        <fullName evidence="4">Dipeptidyl aminopeptidases/acylaminoacyl-peptidases</fullName>
    </submittedName>
</protein>
<proteinExistence type="predicted"/>
<dbReference type="GO" id="GO:0006508">
    <property type="term" value="P:proteolysis"/>
    <property type="evidence" value="ECO:0007669"/>
    <property type="project" value="InterPro"/>
</dbReference>
<feature type="domain" description="Peptidase S9 prolyl oligopeptidase catalytic" evidence="3">
    <location>
        <begin position="128"/>
        <end position="181"/>
    </location>
</feature>
<dbReference type="PANTHER" id="PTHR42776">
    <property type="entry name" value="SERINE PEPTIDASE S9 FAMILY MEMBER"/>
    <property type="match status" value="1"/>
</dbReference>
<sequence>MLPTPCQRQGSGRRAAAMVAGRSSAGTDDATSTACARRAATHMGIRRDGRATRSRGRQRLSASVQGAAGDGADTASQVTDSPCRFNAISYWDRQAFLAIGYVVLDTSTMPIVGEGDAEPNDTDVPQLIADAQAAVDEVVRRGVTDRARIAIGGHSYGAFMTANLLARTRLFKAGIARSGMSAIPRRLLCRPSVDRRRKQCVANATRIVASHIGAHPGAIGLYR</sequence>
<evidence type="ECO:0000313" key="5">
    <source>
        <dbReference type="Proteomes" id="UP000006735"/>
    </source>
</evidence>
<dbReference type="InterPro" id="IPR001375">
    <property type="entry name" value="Peptidase_S9_cat"/>
</dbReference>
<dbReference type="EMBL" id="AE013598">
    <property type="protein sequence ID" value="AAW77051.1"/>
    <property type="molecule type" value="Genomic_DNA"/>
</dbReference>
<dbReference type="Pfam" id="PF00326">
    <property type="entry name" value="Peptidase_S9"/>
    <property type="match status" value="1"/>
</dbReference>